<evidence type="ECO:0000259" key="10">
    <source>
        <dbReference type="PROSITE" id="PS50067"/>
    </source>
</evidence>
<dbReference type="GO" id="GO:0003777">
    <property type="term" value="F:microtubule motor activity"/>
    <property type="evidence" value="ECO:0007669"/>
    <property type="project" value="InterPro"/>
</dbReference>
<comment type="similarity">
    <text evidence="7">Belongs to the TRAFAC class myosin-kinesin ATPase superfamily. Kinesin family. KIN-8 subfamily.</text>
</comment>
<feature type="domain" description="Kinesin motor" evidence="10">
    <location>
        <begin position="14"/>
        <end position="341"/>
    </location>
</feature>
<sequence length="715" mass="79885">MKSIRAPECEQATTLQVALRCRPLSIAEKSRYKELIHIENERVVVVSDSNGMKNREKRFSFDFALGPEVKNLEVYNQVASPIIKGVVNGLNGTIFAYGATGSGKTHTMVGTANDPGLMVLSMQDIFQLVSNEEKDHKFEITCSYLEVYNEVIYDLLDRSSRHLELREDPEQGIFVSGLKRVQVNSAAKILELLQIGNSRRKTERTDANAISSRSHAVLEIVVKKYLQNETGSTILQGKIALVDLAGSERASETNNVGQKLRDGANINKSLLALANCINALGKQQKRGLAYVPYRNSKLTRILKDGLSGNSRTCMVATVCFADHQYHHTINTLKYADRAKEIKTRVQKNVGSVNSHVANYQQMINNLQAEVCLLRKELEEKEVQLNGRATGKSKEDRLSWFDTLSCDINENVEERINLQKALFELEDKNTHNHSELEQLDSEIAKYQKDEKIGIVEALMERRKLVLDNIRDNDEVGAVYRKEIEQNEAQRKGLQDSIEKAMKSNNNATCLRILCEYRLLGMTNTELQFQIAVRDQIIDNQKEVLRNLWAVLKGSGLQQNQILELASKQGFTIEGWGIPSSTNRKCCPSSPIAFSSHKKCSGVGSLEFTSVTSQYLECTNSTICHSNPKGSAIQMPLNFENQGFGTSNSNKYTNIFFNSPYKVINRDESSLSNPFCVPIRVNGCLKENSAFERGGFSAVGNSSTSSVVFHSPSGAVR</sequence>
<evidence type="ECO:0000256" key="3">
    <source>
        <dbReference type="ARBA" id="ARBA00022741"/>
    </source>
</evidence>
<dbReference type="GO" id="GO:0008017">
    <property type="term" value="F:microtubule binding"/>
    <property type="evidence" value="ECO:0007669"/>
    <property type="project" value="InterPro"/>
</dbReference>
<evidence type="ECO:0000256" key="6">
    <source>
        <dbReference type="ARBA" id="ARBA00023175"/>
    </source>
</evidence>
<dbReference type="GO" id="GO:0007018">
    <property type="term" value="P:microtubule-based movement"/>
    <property type="evidence" value="ECO:0007669"/>
    <property type="project" value="InterPro"/>
</dbReference>
<dbReference type="InterPro" id="IPR027417">
    <property type="entry name" value="P-loop_NTPase"/>
</dbReference>
<keyword evidence="1" id="KW-0150">Chloroplast</keyword>
<dbReference type="OMA" id="HRINALY"/>
<keyword evidence="6 8" id="KW-0505">Motor protein</keyword>
<dbReference type="OrthoDB" id="3176171at2759"/>
<comment type="caution">
    <text evidence="11">The sequence shown here is derived from an EMBL/GenBank/DDBJ whole genome shotgun (WGS) entry which is preliminary data.</text>
</comment>
<evidence type="ECO:0000256" key="2">
    <source>
        <dbReference type="ARBA" id="ARBA00022701"/>
    </source>
</evidence>
<dbReference type="Proteomes" id="UP000825935">
    <property type="component" value="Chromosome 15"/>
</dbReference>
<dbReference type="InterPro" id="IPR001752">
    <property type="entry name" value="Kinesin_motor_dom"/>
</dbReference>
<evidence type="ECO:0000256" key="8">
    <source>
        <dbReference type="PROSITE-ProRule" id="PRU00283"/>
    </source>
</evidence>
<dbReference type="InterPro" id="IPR027640">
    <property type="entry name" value="Kinesin-like_fam"/>
</dbReference>
<dbReference type="AlphaFoldDB" id="A0A8T2T2X9"/>
<organism evidence="11 12">
    <name type="scientific">Ceratopteris richardii</name>
    <name type="common">Triangle waterfern</name>
    <dbReference type="NCBI Taxonomy" id="49495"/>
    <lineage>
        <taxon>Eukaryota</taxon>
        <taxon>Viridiplantae</taxon>
        <taxon>Streptophyta</taxon>
        <taxon>Embryophyta</taxon>
        <taxon>Tracheophyta</taxon>
        <taxon>Polypodiopsida</taxon>
        <taxon>Polypodiidae</taxon>
        <taxon>Polypodiales</taxon>
        <taxon>Pteridineae</taxon>
        <taxon>Pteridaceae</taxon>
        <taxon>Parkerioideae</taxon>
        <taxon>Ceratopteris</taxon>
    </lineage>
</organism>
<dbReference type="PROSITE" id="PS50067">
    <property type="entry name" value="KINESIN_MOTOR_2"/>
    <property type="match status" value="1"/>
</dbReference>
<name>A0A8T2T2X9_CERRI</name>
<dbReference type="SMART" id="SM00129">
    <property type="entry name" value="KISc"/>
    <property type="match status" value="1"/>
</dbReference>
<dbReference type="Pfam" id="PF00225">
    <property type="entry name" value="Kinesin"/>
    <property type="match status" value="1"/>
</dbReference>
<dbReference type="PANTHER" id="PTHR47968">
    <property type="entry name" value="CENTROMERE PROTEIN E"/>
    <property type="match status" value="1"/>
</dbReference>
<keyword evidence="12" id="KW-1185">Reference proteome</keyword>
<keyword evidence="5" id="KW-0175">Coiled coil</keyword>
<dbReference type="EMBL" id="CM035420">
    <property type="protein sequence ID" value="KAH7404464.1"/>
    <property type="molecule type" value="Genomic_DNA"/>
</dbReference>
<protein>
    <recommendedName>
        <fullName evidence="9">Kinesin-like protein</fullName>
    </recommendedName>
</protein>
<evidence type="ECO:0000313" key="12">
    <source>
        <dbReference type="Proteomes" id="UP000825935"/>
    </source>
</evidence>
<evidence type="ECO:0000256" key="9">
    <source>
        <dbReference type="RuleBase" id="RU000394"/>
    </source>
</evidence>
<accession>A0A8T2T2X9</accession>
<reference evidence="11" key="1">
    <citation type="submission" date="2021-08" db="EMBL/GenBank/DDBJ databases">
        <title>WGS assembly of Ceratopteris richardii.</title>
        <authorList>
            <person name="Marchant D.B."/>
            <person name="Chen G."/>
            <person name="Jenkins J."/>
            <person name="Shu S."/>
            <person name="Leebens-Mack J."/>
            <person name="Grimwood J."/>
            <person name="Schmutz J."/>
            <person name="Soltis P."/>
            <person name="Soltis D."/>
            <person name="Chen Z.-H."/>
        </authorList>
    </citation>
    <scope>NUCLEOTIDE SEQUENCE</scope>
    <source>
        <strain evidence="11">Whitten #5841</strain>
        <tissue evidence="11">Leaf</tissue>
    </source>
</reference>
<dbReference type="PANTHER" id="PTHR47968:SF29">
    <property type="entry name" value="KINESIN-LIKE PROTEIN"/>
    <property type="match status" value="1"/>
</dbReference>
<evidence type="ECO:0000256" key="1">
    <source>
        <dbReference type="ARBA" id="ARBA00022528"/>
    </source>
</evidence>
<dbReference type="GO" id="GO:0005524">
    <property type="term" value="F:ATP binding"/>
    <property type="evidence" value="ECO:0007669"/>
    <property type="project" value="UniProtKB-UniRule"/>
</dbReference>
<gene>
    <name evidence="11" type="ORF">KP509_15G026700</name>
</gene>
<dbReference type="InterPro" id="IPR036961">
    <property type="entry name" value="Kinesin_motor_dom_sf"/>
</dbReference>
<keyword evidence="4 8" id="KW-0067">ATP-binding</keyword>
<dbReference type="FunFam" id="3.40.850.10:FF:000056">
    <property type="entry name" value="Kinesin-like protein"/>
    <property type="match status" value="1"/>
</dbReference>
<feature type="binding site" evidence="8">
    <location>
        <begin position="98"/>
        <end position="105"/>
    </location>
    <ligand>
        <name>ATP</name>
        <dbReference type="ChEBI" id="CHEBI:30616"/>
    </ligand>
</feature>
<keyword evidence="3 8" id="KW-0547">Nucleotide-binding</keyword>
<evidence type="ECO:0000256" key="7">
    <source>
        <dbReference type="ARBA" id="ARBA00060769"/>
    </source>
</evidence>
<evidence type="ECO:0000256" key="5">
    <source>
        <dbReference type="ARBA" id="ARBA00023054"/>
    </source>
</evidence>
<dbReference type="PROSITE" id="PS00411">
    <property type="entry name" value="KINESIN_MOTOR_1"/>
    <property type="match status" value="1"/>
</dbReference>
<dbReference type="Gene3D" id="3.40.850.10">
    <property type="entry name" value="Kinesin motor domain"/>
    <property type="match status" value="1"/>
</dbReference>
<keyword evidence="1" id="KW-0934">Plastid</keyword>
<evidence type="ECO:0000256" key="4">
    <source>
        <dbReference type="ARBA" id="ARBA00022840"/>
    </source>
</evidence>
<dbReference type="InterPro" id="IPR019821">
    <property type="entry name" value="Kinesin_motor_CS"/>
</dbReference>
<proteinExistence type="inferred from homology"/>
<dbReference type="PRINTS" id="PR00380">
    <property type="entry name" value="KINESINHEAVY"/>
</dbReference>
<evidence type="ECO:0000313" key="11">
    <source>
        <dbReference type="EMBL" id="KAH7404464.1"/>
    </source>
</evidence>
<keyword evidence="2 9" id="KW-0493">Microtubule</keyword>
<dbReference type="SUPFAM" id="SSF52540">
    <property type="entry name" value="P-loop containing nucleoside triphosphate hydrolases"/>
    <property type="match status" value="1"/>
</dbReference>
<dbReference type="GO" id="GO:0005874">
    <property type="term" value="C:microtubule"/>
    <property type="evidence" value="ECO:0007669"/>
    <property type="project" value="UniProtKB-KW"/>
</dbReference>